<evidence type="ECO:0000313" key="2">
    <source>
        <dbReference type="Proteomes" id="UP001482620"/>
    </source>
</evidence>
<protein>
    <submittedName>
        <fullName evidence="1">Uncharacterized protein</fullName>
    </submittedName>
</protein>
<evidence type="ECO:0000313" key="1">
    <source>
        <dbReference type="EMBL" id="MEQ2226097.1"/>
    </source>
</evidence>
<reference evidence="1 2" key="1">
    <citation type="submission" date="2021-06" db="EMBL/GenBank/DDBJ databases">
        <authorList>
            <person name="Palmer J.M."/>
        </authorList>
    </citation>
    <scope>NUCLEOTIDE SEQUENCE [LARGE SCALE GENOMIC DNA]</scope>
    <source>
        <strain evidence="2">if_2019</strain>
        <tissue evidence="1">Muscle</tissue>
    </source>
</reference>
<gene>
    <name evidence="1" type="ORF">ILYODFUR_024127</name>
</gene>
<dbReference type="EMBL" id="JAHRIQ010014414">
    <property type="protein sequence ID" value="MEQ2226097.1"/>
    <property type="molecule type" value="Genomic_DNA"/>
</dbReference>
<dbReference type="Proteomes" id="UP001482620">
    <property type="component" value="Unassembled WGS sequence"/>
</dbReference>
<organism evidence="1 2">
    <name type="scientific">Ilyodon furcidens</name>
    <name type="common">goldbreast splitfin</name>
    <dbReference type="NCBI Taxonomy" id="33524"/>
    <lineage>
        <taxon>Eukaryota</taxon>
        <taxon>Metazoa</taxon>
        <taxon>Chordata</taxon>
        <taxon>Craniata</taxon>
        <taxon>Vertebrata</taxon>
        <taxon>Euteleostomi</taxon>
        <taxon>Actinopterygii</taxon>
        <taxon>Neopterygii</taxon>
        <taxon>Teleostei</taxon>
        <taxon>Neoteleostei</taxon>
        <taxon>Acanthomorphata</taxon>
        <taxon>Ovalentaria</taxon>
        <taxon>Atherinomorphae</taxon>
        <taxon>Cyprinodontiformes</taxon>
        <taxon>Goodeidae</taxon>
        <taxon>Ilyodon</taxon>
    </lineage>
</organism>
<sequence length="90" mass="9817">MSLFAAQLNSVMPLAAITLLDRGEPCLSHTNLEHTVPSIAAEAILGFKALLANPRTSTFKVFFIIPGGLFDSQVAFLHNQNSLNNRFCEN</sequence>
<proteinExistence type="predicted"/>
<comment type="caution">
    <text evidence="1">The sequence shown here is derived from an EMBL/GenBank/DDBJ whole genome shotgun (WGS) entry which is preliminary data.</text>
</comment>
<name>A0ABV0SZQ2_9TELE</name>
<accession>A0ABV0SZQ2</accession>
<keyword evidence="2" id="KW-1185">Reference proteome</keyword>